<keyword evidence="1" id="KW-0732">Signal</keyword>
<evidence type="ECO:0000313" key="3">
    <source>
        <dbReference type="Proteomes" id="UP000714625"/>
    </source>
</evidence>
<gene>
    <name evidence="2" type="ORF">GHY86_17930</name>
</gene>
<dbReference type="AlphaFoldDB" id="A0AA36UT25"/>
<evidence type="ECO:0000313" key="2">
    <source>
        <dbReference type="EMBL" id="EGQ9137013.1"/>
    </source>
</evidence>
<dbReference type="Proteomes" id="UP000714625">
    <property type="component" value="Unassembled WGS sequence"/>
</dbReference>
<reference evidence="2" key="1">
    <citation type="submission" date="2019-11" db="EMBL/GenBank/DDBJ databases">
        <authorList>
            <consortium name="PulseNet: The National Subtyping Network for Foodborne Disease Surveillance"/>
            <person name="Tarr C.L."/>
            <person name="Trees E."/>
            <person name="Katz L.S."/>
            <person name="Carleton-Romer H.A."/>
            <person name="Stroika S."/>
            <person name="Kucerova Z."/>
            <person name="Roache K.F."/>
            <person name="Sabol A.L."/>
            <person name="Besser J."/>
            <person name="Gerner-Smidt P."/>
        </authorList>
    </citation>
    <scope>NUCLEOTIDE SEQUENCE</scope>
    <source>
        <strain evidence="2">PNUSAV001129</strain>
    </source>
</reference>
<evidence type="ECO:0008006" key="4">
    <source>
        <dbReference type="Google" id="ProtNLM"/>
    </source>
</evidence>
<dbReference type="EMBL" id="AAXMUW010000043">
    <property type="protein sequence ID" value="EGQ9137013.1"/>
    <property type="molecule type" value="Genomic_DNA"/>
</dbReference>
<feature type="signal peptide" evidence="1">
    <location>
        <begin position="1"/>
        <end position="26"/>
    </location>
</feature>
<name>A0AA36UT25_VIBAL</name>
<protein>
    <recommendedName>
        <fullName evidence="4">Adhesin</fullName>
    </recommendedName>
</protein>
<comment type="caution">
    <text evidence="2">The sequence shown here is derived from an EMBL/GenBank/DDBJ whole genome shotgun (WGS) entry which is preliminary data.</text>
</comment>
<evidence type="ECO:0000256" key="1">
    <source>
        <dbReference type="SAM" id="SignalP"/>
    </source>
</evidence>
<organism evidence="2 3">
    <name type="scientific">Vibrio alginolyticus</name>
    <dbReference type="NCBI Taxonomy" id="663"/>
    <lineage>
        <taxon>Bacteria</taxon>
        <taxon>Pseudomonadati</taxon>
        <taxon>Pseudomonadota</taxon>
        <taxon>Gammaproteobacteria</taxon>
        <taxon>Vibrionales</taxon>
        <taxon>Vibrionaceae</taxon>
        <taxon>Vibrio</taxon>
    </lineage>
</organism>
<feature type="chain" id="PRO_5041398970" description="Adhesin" evidence="1">
    <location>
        <begin position="27"/>
        <end position="137"/>
    </location>
</feature>
<accession>A0AA36UT25</accession>
<proteinExistence type="predicted"/>
<dbReference type="RefSeq" id="WP_158159328.1">
    <property type="nucleotide sequence ID" value="NZ_CP046812.1"/>
</dbReference>
<sequence>MNKVKKIKNKVLLLVATIVSIPCSYANEFLTEDFYLTCTDTTFSKKEMISKVGSKINISGYGKTETNTIKSYMPLGKDGVLFFLEEEDGYNSSQKRLRSVTIEPLSGEIRIGYNIATIFKDSGNLLETYHKDYMDCR</sequence>